<evidence type="ECO:0000313" key="3">
    <source>
        <dbReference type="Proteomes" id="UP000271241"/>
    </source>
</evidence>
<evidence type="ECO:0000313" key="2">
    <source>
        <dbReference type="EMBL" id="RKP04544.1"/>
    </source>
</evidence>
<organism evidence="2 3">
    <name type="scientific">Thamnocephalis sphaerospora</name>
    <dbReference type="NCBI Taxonomy" id="78915"/>
    <lineage>
        <taxon>Eukaryota</taxon>
        <taxon>Fungi</taxon>
        <taxon>Fungi incertae sedis</taxon>
        <taxon>Zoopagomycota</taxon>
        <taxon>Zoopagomycotina</taxon>
        <taxon>Zoopagomycetes</taxon>
        <taxon>Zoopagales</taxon>
        <taxon>Sigmoideomycetaceae</taxon>
        <taxon>Thamnocephalis</taxon>
    </lineage>
</organism>
<dbReference type="PROSITE" id="PS50879">
    <property type="entry name" value="RNASE_H_1"/>
    <property type="match status" value="1"/>
</dbReference>
<gene>
    <name evidence="2" type="ORF">THASP1DRAFT_26853</name>
</gene>
<dbReference type="GO" id="GO:0003676">
    <property type="term" value="F:nucleic acid binding"/>
    <property type="evidence" value="ECO:0007669"/>
    <property type="project" value="InterPro"/>
</dbReference>
<dbReference type="Pfam" id="PF00075">
    <property type="entry name" value="RNase_H"/>
    <property type="match status" value="1"/>
</dbReference>
<dbReference type="InterPro" id="IPR002156">
    <property type="entry name" value="RNaseH_domain"/>
</dbReference>
<protein>
    <submittedName>
        <fullName evidence="2">RNase H-domain-containing protein</fullName>
    </submittedName>
</protein>
<dbReference type="InterPro" id="IPR012337">
    <property type="entry name" value="RNaseH-like_sf"/>
</dbReference>
<keyword evidence="3" id="KW-1185">Reference proteome</keyword>
<reference evidence="3" key="1">
    <citation type="journal article" date="2018" name="Nat. Microbiol.">
        <title>Leveraging single-cell genomics to expand the fungal tree of life.</title>
        <authorList>
            <person name="Ahrendt S.R."/>
            <person name="Quandt C.A."/>
            <person name="Ciobanu D."/>
            <person name="Clum A."/>
            <person name="Salamov A."/>
            <person name="Andreopoulos B."/>
            <person name="Cheng J.F."/>
            <person name="Woyke T."/>
            <person name="Pelin A."/>
            <person name="Henrissat B."/>
            <person name="Reynolds N.K."/>
            <person name="Benny G.L."/>
            <person name="Smith M.E."/>
            <person name="James T.Y."/>
            <person name="Grigoriev I.V."/>
        </authorList>
    </citation>
    <scope>NUCLEOTIDE SEQUENCE [LARGE SCALE GENOMIC DNA]</scope>
    <source>
        <strain evidence="3">RSA 1356</strain>
    </source>
</reference>
<dbReference type="OrthoDB" id="3265515at2759"/>
<accession>A0A4P9XG18</accession>
<sequence>MRHRQLSTIYTTPCLRRCPILNPTCILSCRHILDTLTHKPRHRCIRLSQVPRIRAMHVTHLSHRSRNHNQCPLNLIRQPVNRTIFSSGLTRMDTVYAPTSADILRRLSLATNQRGPDGTQFDWTQAAARVEGALRVWTDGSVQTAEDGVRTDGYAAVIIDPESPEEAPRALAVAAGKYNGPHCHSDMLEALAIGHAIHCIPRDKEAVILTDSMTSVNWWQHYIVNPTPGGAAKRRQAAAHKVWELVAVRVRERTQPVTIEWVKAHVGIPGNELADKLAKAAEEATSSALPVWNMNTSAAPVTQTNLLAEQEKDLQQEEESIAFGWKAVLGLLPTLQRQYRWHPNMECQRPGSTYADAQRTVNRAAKASTKRQLAQSTIRSQ</sequence>
<name>A0A4P9XG18_9FUNG</name>
<dbReference type="EMBL" id="KZ993642">
    <property type="protein sequence ID" value="RKP04544.1"/>
    <property type="molecule type" value="Genomic_DNA"/>
</dbReference>
<dbReference type="CDD" id="cd09276">
    <property type="entry name" value="Rnase_HI_RT_non_LTR"/>
    <property type="match status" value="1"/>
</dbReference>
<dbReference type="Proteomes" id="UP000271241">
    <property type="component" value="Unassembled WGS sequence"/>
</dbReference>
<dbReference type="Gene3D" id="3.30.420.10">
    <property type="entry name" value="Ribonuclease H-like superfamily/Ribonuclease H"/>
    <property type="match status" value="1"/>
</dbReference>
<evidence type="ECO:0000259" key="1">
    <source>
        <dbReference type="PROSITE" id="PS50879"/>
    </source>
</evidence>
<dbReference type="SUPFAM" id="SSF53098">
    <property type="entry name" value="Ribonuclease H-like"/>
    <property type="match status" value="1"/>
</dbReference>
<dbReference type="GO" id="GO:0004523">
    <property type="term" value="F:RNA-DNA hybrid ribonuclease activity"/>
    <property type="evidence" value="ECO:0007669"/>
    <property type="project" value="InterPro"/>
</dbReference>
<feature type="domain" description="RNase H type-1" evidence="1">
    <location>
        <begin position="130"/>
        <end position="283"/>
    </location>
</feature>
<dbReference type="AlphaFoldDB" id="A0A4P9XG18"/>
<dbReference type="InterPro" id="IPR036397">
    <property type="entry name" value="RNaseH_sf"/>
</dbReference>
<proteinExistence type="predicted"/>